<keyword evidence="4" id="KW-0456">Lyase</keyword>
<reference evidence="7" key="1">
    <citation type="submission" date="2021-02" db="EMBL/GenBank/DDBJ databases">
        <authorList>
            <person name="Nowell W R."/>
        </authorList>
    </citation>
    <scope>NUCLEOTIDE SEQUENCE</scope>
</reference>
<evidence type="ECO:0000313" key="9">
    <source>
        <dbReference type="EMBL" id="CAF4172041.1"/>
    </source>
</evidence>
<name>A0A818Z7J9_9BILA</name>
<dbReference type="SUPFAM" id="SSF51316">
    <property type="entry name" value="Mss4-like"/>
    <property type="match status" value="1"/>
</dbReference>
<evidence type="ECO:0000259" key="5">
    <source>
        <dbReference type="PROSITE" id="PS51891"/>
    </source>
</evidence>
<dbReference type="Proteomes" id="UP000663823">
    <property type="component" value="Unassembled WGS sequence"/>
</dbReference>
<evidence type="ECO:0000256" key="3">
    <source>
        <dbReference type="ARBA" id="ARBA00022833"/>
    </source>
</evidence>
<sequence>MSETTRTSSLTGGCQCGMIRYVVYGLPVKNVNVCHCRMCQKAMGNVFGIFAEFRSEDVSWTRGTPSKFRSSSYGYRLFCSMCGTPLAFMPADQTKTEITVGSLDQPIALTPEEQIGIESRLHWTSTLLELPAKTTQENNATSINIINYQHPDHETATSDWLNMIKNRN</sequence>
<dbReference type="EMBL" id="CAJOBE010008637">
    <property type="protein sequence ID" value="CAF4065919.1"/>
    <property type="molecule type" value="Genomic_DNA"/>
</dbReference>
<dbReference type="PANTHER" id="PTHR33337:SF40">
    <property type="entry name" value="CENP-V_GFA DOMAIN-CONTAINING PROTEIN-RELATED"/>
    <property type="match status" value="1"/>
</dbReference>
<dbReference type="InterPro" id="IPR011057">
    <property type="entry name" value="Mss4-like_sf"/>
</dbReference>
<protein>
    <recommendedName>
        <fullName evidence="5">CENP-V/GFA domain-containing protein</fullName>
    </recommendedName>
</protein>
<evidence type="ECO:0000256" key="1">
    <source>
        <dbReference type="ARBA" id="ARBA00005495"/>
    </source>
</evidence>
<dbReference type="EMBL" id="CAJNOT010005457">
    <property type="protein sequence ID" value="CAF1466242.1"/>
    <property type="molecule type" value="Genomic_DNA"/>
</dbReference>
<dbReference type="EMBL" id="CAJOAX010002023">
    <property type="protein sequence ID" value="CAF3764855.1"/>
    <property type="molecule type" value="Genomic_DNA"/>
</dbReference>
<dbReference type="Gene3D" id="3.90.1590.10">
    <property type="entry name" value="glutathione-dependent formaldehyde- activating enzyme (gfa)"/>
    <property type="match status" value="1"/>
</dbReference>
<evidence type="ECO:0000313" key="8">
    <source>
        <dbReference type="EMBL" id="CAF4065919.1"/>
    </source>
</evidence>
<dbReference type="InterPro" id="IPR006913">
    <property type="entry name" value="CENP-V/GFA"/>
</dbReference>
<dbReference type="GO" id="GO:0016846">
    <property type="term" value="F:carbon-sulfur lyase activity"/>
    <property type="evidence" value="ECO:0007669"/>
    <property type="project" value="InterPro"/>
</dbReference>
<dbReference type="PANTHER" id="PTHR33337">
    <property type="entry name" value="GFA DOMAIN-CONTAINING PROTEIN"/>
    <property type="match status" value="1"/>
</dbReference>
<dbReference type="Proteomes" id="UP000663864">
    <property type="component" value="Unassembled WGS sequence"/>
</dbReference>
<dbReference type="AlphaFoldDB" id="A0A818Z7J9"/>
<evidence type="ECO:0000256" key="4">
    <source>
        <dbReference type="ARBA" id="ARBA00023239"/>
    </source>
</evidence>
<comment type="similarity">
    <text evidence="1">Belongs to the Gfa family.</text>
</comment>
<dbReference type="EMBL" id="CAJOBD010011764">
    <property type="protein sequence ID" value="CAF4172041.1"/>
    <property type="molecule type" value="Genomic_DNA"/>
</dbReference>
<dbReference type="GO" id="GO:0046872">
    <property type="term" value="F:metal ion binding"/>
    <property type="evidence" value="ECO:0007669"/>
    <property type="project" value="UniProtKB-KW"/>
</dbReference>
<evidence type="ECO:0000313" key="6">
    <source>
        <dbReference type="EMBL" id="CAF1466242.1"/>
    </source>
</evidence>
<evidence type="ECO:0000313" key="7">
    <source>
        <dbReference type="EMBL" id="CAF3764855.1"/>
    </source>
</evidence>
<evidence type="ECO:0000256" key="2">
    <source>
        <dbReference type="ARBA" id="ARBA00022723"/>
    </source>
</evidence>
<accession>A0A818Z7J9</accession>
<comment type="caution">
    <text evidence="7">The sequence shown here is derived from an EMBL/GenBank/DDBJ whole genome shotgun (WGS) entry which is preliminary data.</text>
</comment>
<dbReference type="Pfam" id="PF04828">
    <property type="entry name" value="GFA"/>
    <property type="match status" value="1"/>
</dbReference>
<dbReference type="PROSITE" id="PS51891">
    <property type="entry name" value="CENP_V_GFA"/>
    <property type="match status" value="1"/>
</dbReference>
<proteinExistence type="inferred from homology"/>
<dbReference type="Proteomes" id="UP000663874">
    <property type="component" value="Unassembled WGS sequence"/>
</dbReference>
<gene>
    <name evidence="8" type="ORF">FNK824_LOCUS29530</name>
    <name evidence="9" type="ORF">JBS370_LOCUS35058</name>
    <name evidence="7" type="ORF">OTI717_LOCUS16324</name>
    <name evidence="6" type="ORF">ZHD862_LOCUS35922</name>
</gene>
<evidence type="ECO:0000313" key="10">
    <source>
        <dbReference type="Proteomes" id="UP000663823"/>
    </source>
</evidence>
<dbReference type="Proteomes" id="UP000663836">
    <property type="component" value="Unassembled WGS sequence"/>
</dbReference>
<organism evidence="7 10">
    <name type="scientific">Rotaria sordida</name>
    <dbReference type="NCBI Taxonomy" id="392033"/>
    <lineage>
        <taxon>Eukaryota</taxon>
        <taxon>Metazoa</taxon>
        <taxon>Spiralia</taxon>
        <taxon>Gnathifera</taxon>
        <taxon>Rotifera</taxon>
        <taxon>Eurotatoria</taxon>
        <taxon>Bdelloidea</taxon>
        <taxon>Philodinida</taxon>
        <taxon>Philodinidae</taxon>
        <taxon>Rotaria</taxon>
    </lineage>
</organism>
<feature type="domain" description="CENP-V/GFA" evidence="5">
    <location>
        <begin position="10"/>
        <end position="113"/>
    </location>
</feature>
<keyword evidence="3" id="KW-0862">Zinc</keyword>
<keyword evidence="2" id="KW-0479">Metal-binding</keyword>